<reference evidence="3 4" key="1">
    <citation type="submission" date="2016-07" db="EMBL/GenBank/DDBJ databases">
        <title>Pervasive Adenine N6-methylation of Active Genes in Fungi.</title>
        <authorList>
            <consortium name="DOE Joint Genome Institute"/>
            <person name="Mondo S.J."/>
            <person name="Dannebaum R.O."/>
            <person name="Kuo R.C."/>
            <person name="Labutti K."/>
            <person name="Haridas S."/>
            <person name="Kuo A."/>
            <person name="Salamov A."/>
            <person name="Ahrendt S.R."/>
            <person name="Lipzen A."/>
            <person name="Sullivan W."/>
            <person name="Andreopoulos W.B."/>
            <person name="Clum A."/>
            <person name="Lindquist E."/>
            <person name="Daum C."/>
            <person name="Ramamoorthy G.K."/>
            <person name="Gryganskyi A."/>
            <person name="Culley D."/>
            <person name="Magnuson J.K."/>
            <person name="James T.Y."/>
            <person name="O'Malley M.A."/>
            <person name="Stajich J.E."/>
            <person name="Spatafora J.W."/>
            <person name="Visel A."/>
            <person name="Grigoriev I.V."/>
        </authorList>
    </citation>
    <scope>NUCLEOTIDE SEQUENCE [LARGE SCALE GENOMIC DNA]</scope>
    <source>
        <strain evidence="3 4">PL171</strain>
    </source>
</reference>
<comment type="caution">
    <text evidence="3">The sequence shown here is derived from an EMBL/GenBank/DDBJ whole genome shotgun (WGS) entry which is preliminary data.</text>
</comment>
<sequence length="191" mass="20410">MATIRRIGYPPKGCGQIDIHSFYWPIHRDQSRIVHGCENGAPTEKVSIKVPEKMSIRPSPVAGWNMTFGMRPLDPPVTSHGKTINTTIDTVTWTLLPGNQPVGRVEFAVVQTCVGGIVNAYDKFPKNDEERKKMEDAAPGIMIIEPNTTTTNAAAPAQQQGQDKKSGASVAAASSMSALVLALAAIAGTSL</sequence>
<keyword evidence="1" id="KW-0812">Transmembrane</keyword>
<keyword evidence="4" id="KW-1185">Reference proteome</keyword>
<evidence type="ECO:0000256" key="1">
    <source>
        <dbReference type="SAM" id="Phobius"/>
    </source>
</evidence>
<keyword evidence="1" id="KW-0472">Membrane</keyword>
<dbReference type="Gene3D" id="2.60.40.2230">
    <property type="entry name" value="Uncharacterised protein YcnI-like PF07987, DUF1775"/>
    <property type="match status" value="1"/>
</dbReference>
<evidence type="ECO:0000259" key="2">
    <source>
        <dbReference type="Pfam" id="PF07987"/>
    </source>
</evidence>
<dbReference type="AlphaFoldDB" id="A0A1Y2HEQ3"/>
<feature type="transmembrane region" description="Helical" evidence="1">
    <location>
        <begin position="168"/>
        <end position="188"/>
    </location>
</feature>
<dbReference type="EMBL" id="MCFL01000039">
    <property type="protein sequence ID" value="ORZ33025.1"/>
    <property type="molecule type" value="Genomic_DNA"/>
</dbReference>
<gene>
    <name evidence="3" type="ORF">BCR44DRAFT_1438963</name>
</gene>
<evidence type="ECO:0000313" key="3">
    <source>
        <dbReference type="EMBL" id="ORZ33025.1"/>
    </source>
</evidence>
<evidence type="ECO:0000313" key="4">
    <source>
        <dbReference type="Proteomes" id="UP000193411"/>
    </source>
</evidence>
<dbReference type="InterPro" id="IPR012533">
    <property type="entry name" value="YcnI-copper_dom"/>
</dbReference>
<name>A0A1Y2HEQ3_9FUNG</name>
<dbReference type="Pfam" id="PF07987">
    <property type="entry name" value="DUF1775"/>
    <property type="match status" value="1"/>
</dbReference>
<protein>
    <recommendedName>
        <fullName evidence="2">YncI copper-binding domain-containing protein</fullName>
    </recommendedName>
</protein>
<dbReference type="Proteomes" id="UP000193411">
    <property type="component" value="Unassembled WGS sequence"/>
</dbReference>
<accession>A0A1Y2HEQ3</accession>
<keyword evidence="1" id="KW-1133">Transmembrane helix</keyword>
<dbReference type="STRING" id="765915.A0A1Y2HEQ3"/>
<feature type="domain" description="YncI copper-binding" evidence="2">
    <location>
        <begin position="32"/>
        <end position="97"/>
    </location>
</feature>
<proteinExistence type="predicted"/>
<organism evidence="3 4">
    <name type="scientific">Catenaria anguillulae PL171</name>
    <dbReference type="NCBI Taxonomy" id="765915"/>
    <lineage>
        <taxon>Eukaryota</taxon>
        <taxon>Fungi</taxon>
        <taxon>Fungi incertae sedis</taxon>
        <taxon>Blastocladiomycota</taxon>
        <taxon>Blastocladiomycetes</taxon>
        <taxon>Blastocladiales</taxon>
        <taxon>Catenariaceae</taxon>
        <taxon>Catenaria</taxon>
    </lineage>
</organism>
<dbReference type="InterPro" id="IPR038507">
    <property type="entry name" value="YcnI-like_sf"/>
</dbReference>